<comment type="caution">
    <text evidence="11">The sequence shown here is derived from an EMBL/GenBank/DDBJ whole genome shotgun (WGS) entry which is preliminary data.</text>
</comment>
<evidence type="ECO:0000256" key="8">
    <source>
        <dbReference type="PROSITE-ProRule" id="PRU00282"/>
    </source>
</evidence>
<evidence type="ECO:0000256" key="9">
    <source>
        <dbReference type="RuleBase" id="RU000488"/>
    </source>
</evidence>
<proteinExistence type="inferred from homology"/>
<keyword evidence="7 8" id="KW-0472">Membrane</keyword>
<evidence type="ECO:0000256" key="2">
    <source>
        <dbReference type="ARBA" id="ARBA00006375"/>
    </source>
</evidence>
<dbReference type="AlphaFoldDB" id="A0A409VM04"/>
<comment type="subcellular location">
    <subcellularLocation>
        <location evidence="1">Membrane</location>
        <topology evidence="1">Multi-pass membrane protein</topology>
    </subcellularLocation>
</comment>
<evidence type="ECO:0000256" key="1">
    <source>
        <dbReference type="ARBA" id="ARBA00004141"/>
    </source>
</evidence>
<dbReference type="InParanoid" id="A0A409VM04"/>
<evidence type="ECO:0000256" key="10">
    <source>
        <dbReference type="SAM" id="Phobius"/>
    </source>
</evidence>
<dbReference type="PANTHER" id="PTHR45683">
    <property type="entry name" value="MITOCHONDRIAL NICOTINAMIDE ADENINE DINUCLEOTIDE TRANSPORTER 1-RELATED-RELATED"/>
    <property type="match status" value="1"/>
</dbReference>
<dbReference type="Pfam" id="PF00153">
    <property type="entry name" value="Mito_carr"/>
    <property type="match status" value="2"/>
</dbReference>
<name>A0A409VM04_PSICY</name>
<keyword evidence="4 8" id="KW-0812">Transmembrane</keyword>
<evidence type="ECO:0000313" key="11">
    <source>
        <dbReference type="EMBL" id="PPQ67246.1"/>
    </source>
</evidence>
<comment type="similarity">
    <text evidence="2 9">Belongs to the mitochondrial carrier (TC 2.A.29) family.</text>
</comment>
<dbReference type="EMBL" id="NHYD01003975">
    <property type="protein sequence ID" value="PPQ67246.1"/>
    <property type="molecule type" value="Genomic_DNA"/>
</dbReference>
<evidence type="ECO:0000313" key="12">
    <source>
        <dbReference type="Proteomes" id="UP000283269"/>
    </source>
</evidence>
<keyword evidence="6 10" id="KW-1133">Transmembrane helix</keyword>
<feature type="transmembrane region" description="Helical" evidence="10">
    <location>
        <begin position="122"/>
        <end position="141"/>
    </location>
</feature>
<evidence type="ECO:0000256" key="7">
    <source>
        <dbReference type="ARBA" id="ARBA00023136"/>
    </source>
</evidence>
<dbReference type="STRING" id="93625.A0A409VM04"/>
<accession>A0A409VM04</accession>
<feature type="transmembrane region" description="Helical" evidence="10">
    <location>
        <begin position="172"/>
        <end position="196"/>
    </location>
</feature>
<dbReference type="InterPro" id="IPR044712">
    <property type="entry name" value="SLC25A32-like"/>
</dbReference>
<feature type="transmembrane region" description="Helical" evidence="10">
    <location>
        <begin position="12"/>
        <end position="34"/>
    </location>
</feature>
<dbReference type="OrthoDB" id="21292at2759"/>
<dbReference type="PROSITE" id="PS50920">
    <property type="entry name" value="SOLCAR"/>
    <property type="match status" value="1"/>
</dbReference>
<keyword evidence="3 9" id="KW-0813">Transport</keyword>
<dbReference type="GO" id="GO:0016020">
    <property type="term" value="C:membrane"/>
    <property type="evidence" value="ECO:0007669"/>
    <property type="project" value="UniProtKB-SubCell"/>
</dbReference>
<organism evidence="11 12">
    <name type="scientific">Psilocybe cyanescens</name>
    <dbReference type="NCBI Taxonomy" id="93625"/>
    <lineage>
        <taxon>Eukaryota</taxon>
        <taxon>Fungi</taxon>
        <taxon>Dikarya</taxon>
        <taxon>Basidiomycota</taxon>
        <taxon>Agaricomycotina</taxon>
        <taxon>Agaricomycetes</taxon>
        <taxon>Agaricomycetidae</taxon>
        <taxon>Agaricales</taxon>
        <taxon>Agaricineae</taxon>
        <taxon>Strophariaceae</taxon>
        <taxon>Psilocybe</taxon>
    </lineage>
</organism>
<evidence type="ECO:0000256" key="4">
    <source>
        <dbReference type="ARBA" id="ARBA00022692"/>
    </source>
</evidence>
<dbReference type="Gene3D" id="1.50.40.10">
    <property type="entry name" value="Mitochondrial carrier domain"/>
    <property type="match status" value="2"/>
</dbReference>
<dbReference type="InterPro" id="IPR018108">
    <property type="entry name" value="MCP_transmembrane"/>
</dbReference>
<feature type="repeat" description="Solcar" evidence="8">
    <location>
        <begin position="10"/>
        <end position="108"/>
    </location>
</feature>
<evidence type="ECO:0000256" key="6">
    <source>
        <dbReference type="ARBA" id="ARBA00022989"/>
    </source>
</evidence>
<dbReference type="GO" id="GO:0006862">
    <property type="term" value="P:nucleotide transport"/>
    <property type="evidence" value="ECO:0007669"/>
    <property type="project" value="InterPro"/>
</dbReference>
<evidence type="ECO:0008006" key="13">
    <source>
        <dbReference type="Google" id="ProtNLM"/>
    </source>
</evidence>
<keyword evidence="12" id="KW-1185">Reference proteome</keyword>
<feature type="transmembrane region" description="Helical" evidence="10">
    <location>
        <begin position="80"/>
        <end position="102"/>
    </location>
</feature>
<dbReference type="InterPro" id="IPR023395">
    <property type="entry name" value="MCP_dom_sf"/>
</dbReference>
<sequence>MSDSDSSRPPDALILLLASAITLAVFVPLTGILVRFRANYNPKGLQLDSEGGTAPHTGPVVHSYFGMMSRVYKLEGWAGLYKGLMPTALSTFAVSLVIMFAMDTQGPRHGKYRAPETGVLGTLFYSFIMLIISLPTSIITYRSITTPHKLSYLNVTAALRALLTPTERRRPWILYLTPGLMAAEALHVCIIVLFLGPLRRLLLPGLSERGAAPGDISMIKLMIYLIIFCATVMVLAPLEVIATRLAIQRNHASAEYNSVSQEIDGDADNTVEYSGAEEDVIGLRNEGDPYLGLLDCAKRIIDEEGWMTLYRAWWITMLGGLGSSFV</sequence>
<dbReference type="Proteomes" id="UP000283269">
    <property type="component" value="Unassembled WGS sequence"/>
</dbReference>
<dbReference type="SUPFAM" id="SSF103506">
    <property type="entry name" value="Mitochondrial carrier"/>
    <property type="match status" value="2"/>
</dbReference>
<dbReference type="GO" id="GO:0055085">
    <property type="term" value="P:transmembrane transport"/>
    <property type="evidence" value="ECO:0007669"/>
    <property type="project" value="InterPro"/>
</dbReference>
<feature type="transmembrane region" description="Helical" evidence="10">
    <location>
        <begin position="216"/>
        <end position="241"/>
    </location>
</feature>
<reference evidence="11 12" key="1">
    <citation type="journal article" date="2018" name="Evol. Lett.">
        <title>Horizontal gene cluster transfer increased hallucinogenic mushroom diversity.</title>
        <authorList>
            <person name="Reynolds H.T."/>
            <person name="Vijayakumar V."/>
            <person name="Gluck-Thaler E."/>
            <person name="Korotkin H.B."/>
            <person name="Matheny P.B."/>
            <person name="Slot J.C."/>
        </authorList>
    </citation>
    <scope>NUCLEOTIDE SEQUENCE [LARGE SCALE GENOMIC DNA]</scope>
    <source>
        <strain evidence="11 12">2631</strain>
    </source>
</reference>
<evidence type="ECO:0000256" key="5">
    <source>
        <dbReference type="ARBA" id="ARBA00022737"/>
    </source>
</evidence>
<keyword evidence="5" id="KW-0677">Repeat</keyword>
<protein>
    <recommendedName>
        <fullName evidence="13">Mitochondrial carrier</fullName>
    </recommendedName>
</protein>
<evidence type="ECO:0000256" key="3">
    <source>
        <dbReference type="ARBA" id="ARBA00022448"/>
    </source>
</evidence>
<gene>
    <name evidence="11" type="ORF">CVT25_005830</name>
</gene>